<organism evidence="2 3">
    <name type="scientific">Prorocentrum cordatum</name>
    <dbReference type="NCBI Taxonomy" id="2364126"/>
    <lineage>
        <taxon>Eukaryota</taxon>
        <taxon>Sar</taxon>
        <taxon>Alveolata</taxon>
        <taxon>Dinophyceae</taxon>
        <taxon>Prorocentrales</taxon>
        <taxon>Prorocentraceae</taxon>
        <taxon>Prorocentrum</taxon>
    </lineage>
</organism>
<dbReference type="Proteomes" id="UP001189429">
    <property type="component" value="Unassembled WGS sequence"/>
</dbReference>
<evidence type="ECO:0000313" key="3">
    <source>
        <dbReference type="Proteomes" id="UP001189429"/>
    </source>
</evidence>
<feature type="region of interest" description="Disordered" evidence="1">
    <location>
        <begin position="56"/>
        <end position="84"/>
    </location>
</feature>
<keyword evidence="3" id="KW-1185">Reference proteome</keyword>
<evidence type="ECO:0000256" key="1">
    <source>
        <dbReference type="SAM" id="MobiDB-lite"/>
    </source>
</evidence>
<reference evidence="2" key="1">
    <citation type="submission" date="2023-10" db="EMBL/GenBank/DDBJ databases">
        <authorList>
            <person name="Chen Y."/>
            <person name="Shah S."/>
            <person name="Dougan E. K."/>
            <person name="Thang M."/>
            <person name="Chan C."/>
        </authorList>
    </citation>
    <scope>NUCLEOTIDE SEQUENCE [LARGE SCALE GENOMIC DNA]</scope>
</reference>
<dbReference type="EMBL" id="CAUYUJ010017309">
    <property type="protein sequence ID" value="CAK0873713.1"/>
    <property type="molecule type" value="Genomic_DNA"/>
</dbReference>
<feature type="non-terminal residue" evidence="2">
    <location>
        <position position="222"/>
    </location>
</feature>
<evidence type="ECO:0000313" key="2">
    <source>
        <dbReference type="EMBL" id="CAK0873713.1"/>
    </source>
</evidence>
<accession>A0ABN9VKA1</accession>
<name>A0ABN9VKA1_9DINO</name>
<feature type="compositionally biased region" description="Low complexity" evidence="1">
    <location>
        <begin position="59"/>
        <end position="68"/>
    </location>
</feature>
<sequence length="222" mass="25094">MSAVVWLRARSCGDHLSPERRRILRVDRRNADAWESALVKPLPEYLDEDGRPVVRSEQASVAASSSSAPEDARKGPPGDSADEPRGCLLVFEESDVAMMADLARSYVLEHCYRGSSAVFLRLLEPVMHFLARRNLETARGTIVPFVTWCSIESEWSVTMSGYSWEKLRMPPGKFAMMLHLSLESGVFRTVGMFVAFPDAWVERICQRVGDQVQKWDIREIDS</sequence>
<proteinExistence type="predicted"/>
<comment type="caution">
    <text evidence="2">The sequence shown here is derived from an EMBL/GenBank/DDBJ whole genome shotgun (WGS) entry which is preliminary data.</text>
</comment>
<gene>
    <name evidence="2" type="ORF">PCOR1329_LOCUS58825</name>
</gene>
<protein>
    <submittedName>
        <fullName evidence="2">Uncharacterized protein</fullName>
    </submittedName>
</protein>